<evidence type="ECO:0000256" key="9">
    <source>
        <dbReference type="ARBA" id="ARBA00032586"/>
    </source>
</evidence>
<dbReference type="RefSeq" id="XP_070341954.1">
    <property type="nucleotide sequence ID" value="XM_070485853.1"/>
</dbReference>
<dbReference type="GO" id="GO:0005886">
    <property type="term" value="C:plasma membrane"/>
    <property type="evidence" value="ECO:0007669"/>
    <property type="project" value="TreeGrafter"/>
</dbReference>
<dbReference type="SMART" id="SM01196">
    <property type="entry name" value="FERM_C"/>
    <property type="match status" value="1"/>
</dbReference>
<dbReference type="GeneID" id="106837292"/>
<dbReference type="FunFam" id="1.20.80.10:FF:000001">
    <property type="entry name" value="Erythrocyte membrane protein band 4.1"/>
    <property type="match status" value="1"/>
</dbReference>
<dbReference type="Pfam" id="PF08736">
    <property type="entry name" value="FA"/>
    <property type="match status" value="1"/>
</dbReference>
<evidence type="ECO:0000256" key="8">
    <source>
        <dbReference type="ARBA" id="ARBA00030419"/>
    </source>
</evidence>
<proteinExistence type="predicted"/>
<dbReference type="InterPro" id="IPR008379">
    <property type="entry name" value="Band_4.1_C"/>
</dbReference>
<feature type="compositionally biased region" description="Basic and acidic residues" evidence="12">
    <location>
        <begin position="444"/>
        <end position="481"/>
    </location>
</feature>
<keyword evidence="4" id="KW-0597">Phosphoprotein</keyword>
<feature type="region of interest" description="Disordered" evidence="12">
    <location>
        <begin position="621"/>
        <end position="677"/>
    </location>
</feature>
<dbReference type="SUPFAM" id="SSF47031">
    <property type="entry name" value="Second domain of FERM"/>
    <property type="match status" value="1"/>
</dbReference>
<evidence type="ECO:0000313" key="15">
    <source>
        <dbReference type="Proteomes" id="UP000694387"/>
    </source>
</evidence>
<dbReference type="SMART" id="SM01195">
    <property type="entry name" value="FA"/>
    <property type="match status" value="1"/>
</dbReference>
<dbReference type="InterPro" id="IPR011993">
    <property type="entry name" value="PH-like_dom_sf"/>
</dbReference>
<keyword evidence="15" id="KW-1185">Reference proteome</keyword>
<dbReference type="CDD" id="cd17201">
    <property type="entry name" value="FERM_F1_EPB41L1"/>
    <property type="match status" value="1"/>
</dbReference>
<dbReference type="Pfam" id="PF00373">
    <property type="entry name" value="FERM_M"/>
    <property type="match status" value="1"/>
</dbReference>
<reference evidence="14 15" key="1">
    <citation type="journal article" date="2020" name="Nat. Commun.">
        <title>Donkey genomes provide new insights into domestication and selection for coat color.</title>
        <authorList>
            <person name="Wang"/>
            <person name="C."/>
            <person name="Li"/>
            <person name="H."/>
            <person name="Guo"/>
            <person name="Y."/>
            <person name="Huang"/>
            <person name="J."/>
            <person name="Sun"/>
            <person name="Y."/>
            <person name="Min"/>
            <person name="J."/>
            <person name="Wang"/>
            <person name="J."/>
            <person name="Fang"/>
            <person name="X."/>
            <person name="Zhao"/>
            <person name="Z."/>
            <person name="Wang"/>
            <person name="S."/>
            <person name="Zhang"/>
            <person name="Y."/>
            <person name="Liu"/>
            <person name="Q."/>
            <person name="Jiang"/>
            <person name="Q."/>
            <person name="Wang"/>
            <person name="X."/>
            <person name="Guo"/>
            <person name="Y."/>
            <person name="Yang"/>
            <person name="C."/>
            <person name="Wang"/>
            <person name="Y."/>
            <person name="Tian"/>
            <person name="F."/>
            <person name="Zhuang"/>
            <person name="G."/>
            <person name="Fan"/>
            <person name="Y."/>
            <person name="Gao"/>
            <person name="Q."/>
            <person name="Li"/>
            <person name="Y."/>
            <person name="Ju"/>
            <person name="Z."/>
            <person name="Li"/>
            <person name="J."/>
            <person name="Li"/>
            <person name="R."/>
            <person name="Hou"/>
            <person name="M."/>
            <person name="Yang"/>
            <person name="G."/>
            <person name="Liu"/>
            <person name="G."/>
            <person name="Liu"/>
            <person name="W."/>
            <person name="Guo"/>
            <person name="J."/>
            <person name="Pan"/>
            <person name="S."/>
            <person name="Fan"/>
            <person name="G."/>
            <person name="Zhang"/>
            <person name="W."/>
            <person name="Zhang"/>
            <person name="R."/>
            <person name="Yu"/>
            <person name="J."/>
            <person name="Zhang"/>
            <person name="X."/>
            <person name="Yin"/>
            <person name="Q."/>
            <person name="Ji"/>
            <person name="C."/>
            <person name="Jin"/>
            <person name="Y."/>
            <person name="Yue"/>
            <person name="G."/>
            <person name="Liu"/>
            <person name="M."/>
            <person name="Xu"/>
            <person name="J."/>
            <person name="Liu"/>
            <person name="S."/>
            <person name="Jordana"/>
            <person name="J."/>
            <person name="Noce"/>
            <person name="A."/>
            <person name="Amills"/>
            <person name="M."/>
            <person name="Wu"/>
            <person name="D.D."/>
            <person name="Li"/>
            <person name="S."/>
            <person name="Zhou"/>
            <person name="X. and Zhong"/>
            <person name="J."/>
        </authorList>
    </citation>
    <scope>NUCLEOTIDE SEQUENCE [LARGE SCALE GENOMIC DNA]</scope>
</reference>
<dbReference type="InterPro" id="IPR014352">
    <property type="entry name" value="FERM/acyl-CoA-bd_prot_sf"/>
</dbReference>
<dbReference type="SUPFAM" id="SSF54236">
    <property type="entry name" value="Ubiquitin-like"/>
    <property type="match status" value="1"/>
</dbReference>
<feature type="region of interest" description="Disordered" evidence="12">
    <location>
        <begin position="501"/>
        <end position="583"/>
    </location>
</feature>
<evidence type="ECO:0000256" key="1">
    <source>
        <dbReference type="ARBA" id="ARBA00004245"/>
    </source>
</evidence>
<dbReference type="InterPro" id="IPR018980">
    <property type="entry name" value="FERM_PH-like_C"/>
</dbReference>
<dbReference type="GO" id="GO:0005856">
    <property type="term" value="C:cytoskeleton"/>
    <property type="evidence" value="ECO:0007669"/>
    <property type="project" value="UniProtKB-SubCell"/>
</dbReference>
<evidence type="ECO:0000256" key="2">
    <source>
        <dbReference type="ARBA" id="ARBA00004544"/>
    </source>
</evidence>
<dbReference type="Gene3D" id="3.10.20.90">
    <property type="entry name" value="Phosphatidylinositol 3-kinase Catalytic Subunit, Chain A, domain 1"/>
    <property type="match status" value="1"/>
</dbReference>
<dbReference type="InterPro" id="IPR014847">
    <property type="entry name" value="FA"/>
</dbReference>
<dbReference type="InterPro" id="IPR018979">
    <property type="entry name" value="FERM_N"/>
</dbReference>
<dbReference type="InterPro" id="IPR035963">
    <property type="entry name" value="FERM_2"/>
</dbReference>
<feature type="region of interest" description="Disordered" evidence="12">
    <location>
        <begin position="1"/>
        <end position="88"/>
    </location>
</feature>
<dbReference type="Ensembl" id="ENSEAST00005005661.2">
    <property type="protein sequence ID" value="ENSEASP00005005173.2"/>
    <property type="gene ID" value="ENSEASG00005003495.2"/>
</dbReference>
<reference evidence="14" key="3">
    <citation type="submission" date="2025-09" db="UniProtKB">
        <authorList>
            <consortium name="Ensembl"/>
        </authorList>
    </citation>
    <scope>IDENTIFICATION</scope>
</reference>
<feature type="compositionally biased region" description="Polar residues" evidence="12">
    <location>
        <begin position="76"/>
        <end position="87"/>
    </location>
</feature>
<dbReference type="Pfam" id="PF04382">
    <property type="entry name" value="SAB"/>
    <property type="match status" value="1"/>
</dbReference>
<evidence type="ECO:0000256" key="3">
    <source>
        <dbReference type="ARBA" id="ARBA00022490"/>
    </source>
</evidence>
<dbReference type="PIRSF" id="PIRSF002304">
    <property type="entry name" value="Membrane_skeletal_4_1"/>
    <property type="match status" value="1"/>
</dbReference>
<dbReference type="PANTHER" id="PTHR23280:SF24">
    <property type="entry name" value="BAND 4.1-LIKE PROTEIN 1"/>
    <property type="match status" value="1"/>
</dbReference>
<dbReference type="CTD" id="2036"/>
<evidence type="ECO:0000313" key="14">
    <source>
        <dbReference type="Ensembl" id="ENSEASP00005005173.2"/>
    </source>
</evidence>
<dbReference type="Gene3D" id="1.20.80.10">
    <property type="match status" value="1"/>
</dbReference>
<evidence type="ECO:0000256" key="7">
    <source>
        <dbReference type="ARBA" id="ARBA00023658"/>
    </source>
</evidence>
<keyword evidence="5" id="KW-0009">Actin-binding</keyword>
<dbReference type="PROSITE" id="PS00660">
    <property type="entry name" value="FERM_1"/>
    <property type="match status" value="1"/>
</dbReference>
<evidence type="ECO:0000256" key="10">
    <source>
        <dbReference type="ARBA" id="ARBA00054563"/>
    </source>
</evidence>
<feature type="compositionally biased region" description="Basic and acidic residues" evidence="12">
    <location>
        <begin position="538"/>
        <end position="565"/>
    </location>
</feature>
<feature type="compositionally biased region" description="Basic and acidic residues" evidence="12">
    <location>
        <begin position="623"/>
        <end position="638"/>
    </location>
</feature>
<dbReference type="PRINTS" id="PR00661">
    <property type="entry name" value="ERMFAMILY"/>
</dbReference>
<organism evidence="14 15">
    <name type="scientific">Equus asinus</name>
    <name type="common">Donkey</name>
    <name type="synonym">Equus africanus asinus</name>
    <dbReference type="NCBI Taxonomy" id="9793"/>
    <lineage>
        <taxon>Eukaryota</taxon>
        <taxon>Metazoa</taxon>
        <taxon>Chordata</taxon>
        <taxon>Craniata</taxon>
        <taxon>Vertebrata</taxon>
        <taxon>Euteleostomi</taxon>
        <taxon>Mammalia</taxon>
        <taxon>Eutheria</taxon>
        <taxon>Laurasiatheria</taxon>
        <taxon>Perissodactyla</taxon>
        <taxon>Equidae</taxon>
        <taxon>Equus</taxon>
    </lineage>
</organism>
<dbReference type="CDD" id="cd14473">
    <property type="entry name" value="FERM_B-lobe"/>
    <property type="match status" value="1"/>
</dbReference>
<evidence type="ECO:0000256" key="6">
    <source>
        <dbReference type="ARBA" id="ARBA00023212"/>
    </source>
</evidence>
<dbReference type="FunFam" id="3.10.20.90:FF:000002">
    <property type="entry name" value="Erythrocyte protein band 4.1-like 3"/>
    <property type="match status" value="1"/>
</dbReference>
<feature type="compositionally biased region" description="Basic and acidic residues" evidence="12">
    <location>
        <begin position="38"/>
        <end position="50"/>
    </location>
</feature>
<dbReference type="GO" id="GO:0005938">
    <property type="term" value="C:cell cortex"/>
    <property type="evidence" value="ECO:0007669"/>
    <property type="project" value="UniProtKB-SubCell"/>
</dbReference>
<dbReference type="GO" id="GO:0030866">
    <property type="term" value="P:cortical actin cytoskeleton organization"/>
    <property type="evidence" value="ECO:0007669"/>
    <property type="project" value="InterPro"/>
</dbReference>
<comment type="function">
    <text evidence="10">Protein 4.1 is a major structural element of the erythrocyte membrane skeleton. It plays a key role in regulating membrane physical properties of mechanical stability and deformability by stabilizing spectrin-actin interaction. Recruits DLG1 to membranes. Required for dynein-dynactin complex and NUMA1 recruitment at the mitotic cell cortex during anaphase.</text>
</comment>
<name>A0A8C4L8R2_EQUAS</name>
<dbReference type="InterPro" id="IPR019747">
    <property type="entry name" value="FERM_CS"/>
</dbReference>
<dbReference type="PANTHER" id="PTHR23280">
    <property type="entry name" value="4.1 G PROTEIN"/>
    <property type="match status" value="1"/>
</dbReference>
<dbReference type="SUPFAM" id="SSF50729">
    <property type="entry name" value="PH domain-like"/>
    <property type="match status" value="1"/>
</dbReference>
<dbReference type="Pfam" id="PF09380">
    <property type="entry name" value="FERM_C"/>
    <property type="match status" value="1"/>
</dbReference>
<feature type="region of interest" description="Disordered" evidence="12">
    <location>
        <begin position="428"/>
        <end position="481"/>
    </location>
</feature>
<dbReference type="PROSITE" id="PS50057">
    <property type="entry name" value="FERM_3"/>
    <property type="match status" value="1"/>
</dbReference>
<dbReference type="InterPro" id="IPR019749">
    <property type="entry name" value="Band_41_domain"/>
</dbReference>
<accession>A0A8C4L8R2</accession>
<evidence type="ECO:0000256" key="4">
    <source>
        <dbReference type="ARBA" id="ARBA00022553"/>
    </source>
</evidence>
<evidence type="ECO:0000256" key="11">
    <source>
        <dbReference type="ARBA" id="ARBA00078357"/>
    </source>
</evidence>
<dbReference type="PRINTS" id="PR00935">
    <property type="entry name" value="BAND41"/>
</dbReference>
<protein>
    <recommendedName>
        <fullName evidence="7">Protein 4.1</fullName>
    </recommendedName>
    <alternativeName>
        <fullName evidence="11">4.1R</fullName>
    </alternativeName>
    <alternativeName>
        <fullName evidence="8">Band 4.1</fullName>
    </alternativeName>
    <alternativeName>
        <fullName evidence="9">Erythrocyte membrane protein band 4.1</fullName>
    </alternativeName>
</protein>
<reference evidence="14" key="2">
    <citation type="submission" date="2025-08" db="UniProtKB">
        <authorList>
            <consortium name="Ensembl"/>
        </authorList>
    </citation>
    <scope>IDENTIFICATION</scope>
</reference>
<dbReference type="AlphaFoldDB" id="A0A8C4L8R2"/>
<dbReference type="InterPro" id="IPR007477">
    <property type="entry name" value="SAB_dom"/>
</dbReference>
<keyword evidence="3" id="KW-0963">Cytoplasm</keyword>
<evidence type="ECO:0000259" key="13">
    <source>
        <dbReference type="PROSITE" id="PS50057"/>
    </source>
</evidence>
<evidence type="ECO:0000256" key="5">
    <source>
        <dbReference type="ARBA" id="ARBA00023203"/>
    </source>
</evidence>
<dbReference type="GO" id="GO:0005198">
    <property type="term" value="F:structural molecule activity"/>
    <property type="evidence" value="ECO:0007669"/>
    <property type="project" value="InterPro"/>
</dbReference>
<dbReference type="FunFam" id="2.30.29.30:FF:000001">
    <property type="entry name" value="Erythrocyte membrane protein band 4.1"/>
    <property type="match status" value="1"/>
</dbReference>
<dbReference type="PROSITE" id="PS00661">
    <property type="entry name" value="FERM_2"/>
    <property type="match status" value="1"/>
</dbReference>
<dbReference type="Proteomes" id="UP000694387">
    <property type="component" value="Chromosome 15"/>
</dbReference>
<feature type="compositionally biased region" description="Basic and acidic residues" evidence="12">
    <location>
        <begin position="501"/>
        <end position="526"/>
    </location>
</feature>
<dbReference type="CDD" id="cd13184">
    <property type="entry name" value="FERM_C_4_1_family"/>
    <property type="match status" value="1"/>
</dbReference>
<evidence type="ECO:0000256" key="12">
    <source>
        <dbReference type="SAM" id="MobiDB-lite"/>
    </source>
</evidence>
<dbReference type="GO" id="GO:0031032">
    <property type="term" value="P:actomyosin structure organization"/>
    <property type="evidence" value="ECO:0007669"/>
    <property type="project" value="TreeGrafter"/>
</dbReference>
<dbReference type="InterPro" id="IPR000299">
    <property type="entry name" value="FERM_domain"/>
</dbReference>
<gene>
    <name evidence="14" type="primary">EPB41L1</name>
</gene>
<feature type="compositionally biased region" description="Low complexity" evidence="12">
    <location>
        <begin position="17"/>
        <end position="35"/>
    </location>
</feature>
<dbReference type="InterPro" id="IPR029071">
    <property type="entry name" value="Ubiquitin-like_domsf"/>
</dbReference>
<dbReference type="InterPro" id="IPR019748">
    <property type="entry name" value="FERM_central"/>
</dbReference>
<dbReference type="SMART" id="SM00295">
    <property type="entry name" value="B41"/>
    <property type="match status" value="1"/>
</dbReference>
<dbReference type="InterPro" id="IPR000798">
    <property type="entry name" value="Ez/rad/moesin-like"/>
</dbReference>
<keyword evidence="6" id="KW-0206">Cytoskeleton</keyword>
<sequence>MTTETGPDSEVKKAQEEAPQQPEAAADATTPVTPAGHGHPEANSNEKHLPQQDTRPAEQSLDMEEKDYGEADGLSERTTPSKAQKSPQKIAKKYKSAICRVTLLDASEYECEVEKHGRGQVLFDLVCEHLNLLEKDYFGLTFCDADSQKNWLDPSKEIKKQIRSSPWNFAFTVKFYPPDPAQLTEDITRYYLCLQLRADIITGRLPCSFVTHALLGSYAVQAELGDYDAEEHVGNYVSELRFAPNQTRELEERIMELHKTYRGMTPGEAEIHFLENAKKLSMYGVDLHHAKDSEGIDIMLGVCANGLLIYRDRLRINRFAWPKILKISYKRSNFYIKIRPGEYEQFESTIGFKLPNHRSAKRLWKVCIEHHTFFRLVSPEPPPKGFLVMGSKFRYSGRTQAQTRQASALIDRPAPFFERSSSKRYTMSRSLDGAEFSRPASVSENHDAGPDSDKREEDGESGGRRSEAEEGELRTPTKIKELKFLDKPEDVLLKHQASINELKRTLKEPNSKLIHRDRDWERERRLPSSPASPSPKGTPEKANERAGLREGSEEKVKPPRPKAPESDTGDEDQDQERDAVFLKDNHLAIERKCSSITVSSTSSLEAEVDFTVIGDYHGSAFEDFSRSLPELDRDKSDSEPEGLVFSRDLNKGGPGQDDESGGIEDSPDRGACSTLDMPQFEPVKTETMTVSSLAIRKKIEPEAVLQTRVSTVDTSQVDGTAPGGKEFMPTTPSITTETISTTMTVKGGFSETRIEKRIIITGDEDVDQDQALALAIKEAKLQHPDMLVTKAVVYRETDPSPEERDKKPQES</sequence>
<dbReference type="Pfam" id="PF09379">
    <property type="entry name" value="FERM_N"/>
    <property type="match status" value="1"/>
</dbReference>
<dbReference type="GO" id="GO:0003779">
    <property type="term" value="F:actin binding"/>
    <property type="evidence" value="ECO:0007669"/>
    <property type="project" value="UniProtKB-KW"/>
</dbReference>
<dbReference type="Pfam" id="PF05902">
    <property type="entry name" value="4_1_CTD"/>
    <property type="match status" value="1"/>
</dbReference>
<dbReference type="GeneTree" id="ENSGT00940000158442"/>
<dbReference type="Gene3D" id="2.30.29.30">
    <property type="entry name" value="Pleckstrin-homology domain (PH domain)/Phosphotyrosine-binding domain (PTB)"/>
    <property type="match status" value="1"/>
</dbReference>
<feature type="domain" description="FERM" evidence="13">
    <location>
        <begin position="97"/>
        <end position="378"/>
    </location>
</feature>
<comment type="subcellular location">
    <subcellularLocation>
        <location evidence="2">Cytoplasm</location>
        <location evidence="2">Cell cortex</location>
    </subcellularLocation>
    <subcellularLocation>
        <location evidence="1">Cytoplasm</location>
        <location evidence="1">Cytoskeleton</location>
    </subcellularLocation>
</comment>